<proteinExistence type="predicted"/>
<feature type="signal peptide" evidence="1">
    <location>
        <begin position="1"/>
        <end position="22"/>
    </location>
</feature>
<feature type="chain" id="PRO_5045637587" evidence="1">
    <location>
        <begin position="23"/>
        <end position="385"/>
    </location>
</feature>
<dbReference type="Pfam" id="PF00144">
    <property type="entry name" value="Beta-lactamase"/>
    <property type="match status" value="1"/>
</dbReference>
<keyword evidence="1" id="KW-0732">Signal</keyword>
<keyword evidence="4" id="KW-1185">Reference proteome</keyword>
<comment type="caution">
    <text evidence="3">The sequence shown here is derived from an EMBL/GenBank/DDBJ whole genome shotgun (WGS) entry which is preliminary data.</text>
</comment>
<evidence type="ECO:0000313" key="4">
    <source>
        <dbReference type="Proteomes" id="UP000602198"/>
    </source>
</evidence>
<organism evidence="3 4">
    <name type="scientific">Nocardia acididurans</name>
    <dbReference type="NCBI Taxonomy" id="2802282"/>
    <lineage>
        <taxon>Bacteria</taxon>
        <taxon>Bacillati</taxon>
        <taxon>Actinomycetota</taxon>
        <taxon>Actinomycetes</taxon>
        <taxon>Mycobacteriales</taxon>
        <taxon>Nocardiaceae</taxon>
        <taxon>Nocardia</taxon>
    </lineage>
</organism>
<accession>A0ABS1M090</accession>
<dbReference type="PANTHER" id="PTHR46825">
    <property type="entry name" value="D-ALANYL-D-ALANINE-CARBOXYPEPTIDASE/ENDOPEPTIDASE AMPH"/>
    <property type="match status" value="1"/>
</dbReference>
<dbReference type="InterPro" id="IPR012338">
    <property type="entry name" value="Beta-lactam/transpept-like"/>
</dbReference>
<dbReference type="Proteomes" id="UP000602198">
    <property type="component" value="Unassembled WGS sequence"/>
</dbReference>
<gene>
    <name evidence="3" type="ORF">JK358_06735</name>
</gene>
<evidence type="ECO:0000256" key="1">
    <source>
        <dbReference type="SAM" id="SignalP"/>
    </source>
</evidence>
<dbReference type="InterPro" id="IPR001466">
    <property type="entry name" value="Beta-lactam-related"/>
</dbReference>
<dbReference type="RefSeq" id="WP_201944919.1">
    <property type="nucleotide sequence ID" value="NZ_JAERRJ010000002.1"/>
</dbReference>
<dbReference type="PANTHER" id="PTHR46825:SF7">
    <property type="entry name" value="D-ALANYL-D-ALANINE CARBOXYPEPTIDASE"/>
    <property type="match status" value="1"/>
</dbReference>
<dbReference type="SUPFAM" id="SSF56601">
    <property type="entry name" value="beta-lactamase/transpeptidase-like"/>
    <property type="match status" value="1"/>
</dbReference>
<feature type="domain" description="Beta-lactamase-related" evidence="2">
    <location>
        <begin position="50"/>
        <end position="362"/>
    </location>
</feature>
<reference evidence="3 4" key="1">
    <citation type="submission" date="2021-01" db="EMBL/GenBank/DDBJ databases">
        <title>WGS of actinomycetes isolated from Thailand.</title>
        <authorList>
            <person name="Thawai C."/>
        </authorList>
    </citation>
    <scope>NUCLEOTIDE SEQUENCE [LARGE SCALE GENOMIC DNA]</scope>
    <source>
        <strain evidence="3 4">LPG 2</strain>
    </source>
</reference>
<evidence type="ECO:0000259" key="2">
    <source>
        <dbReference type="Pfam" id="PF00144"/>
    </source>
</evidence>
<name>A0ABS1M090_9NOCA</name>
<dbReference type="EMBL" id="JAERRJ010000002">
    <property type="protein sequence ID" value="MBL1074088.1"/>
    <property type="molecule type" value="Genomic_DNA"/>
</dbReference>
<evidence type="ECO:0000313" key="3">
    <source>
        <dbReference type="EMBL" id="MBL1074088.1"/>
    </source>
</evidence>
<sequence>MRRGAALSTAAKTFGVVVIAAAAALVTTGTPDAQSDALDGRLHADLDALVAGMDVPGAQLVLTRGERSSQINSGTGDLGTGAAFPDNAQVRIASNTKTFVAATVLQLVGEGRIELDVPVERYLPGVVRGPGGDGTVITVRQLLQHTSAIPDYLTDLDTESVAALRQWRTADDLIRMGLAKTADRQPGERAVYSNTNYLLAGQIVERVTGVPVGVEVTRRILLPLGLTDTYWPVFPAESVIRGPHARAYHDFGDGLRVDLTDIDPGWGLADGAMVSTSADLSRFFAALVGGRVLAPAQLDEMRKTVPSGDFRRSDDFGLGLFHRVSSCGLDVWGHGGTMHGSFVYGGTAGDRSVVISLNQIPDMFGGAQRGADLDDVVDAALCSDA</sequence>
<dbReference type="InterPro" id="IPR050491">
    <property type="entry name" value="AmpC-like"/>
</dbReference>
<protein>
    <submittedName>
        <fullName evidence="3">Beta-lactamase family protein</fullName>
    </submittedName>
</protein>
<dbReference type="Gene3D" id="3.40.710.10">
    <property type="entry name" value="DD-peptidase/beta-lactamase superfamily"/>
    <property type="match status" value="1"/>
</dbReference>